<accession>Q6M343</accession>
<evidence type="ECO:0000313" key="3">
    <source>
        <dbReference type="Proteomes" id="UP000000582"/>
    </source>
</evidence>
<feature type="compositionally biased region" description="Basic residues" evidence="1">
    <location>
        <begin position="64"/>
        <end position="74"/>
    </location>
</feature>
<dbReference type="HOGENOM" id="CLU_2463814_0_0_11"/>
<dbReference type="AlphaFoldDB" id="Q8NMZ3"/>
<dbReference type="OrthoDB" id="9793302at2"/>
<name>Q8NMZ3_CORGL</name>
<dbReference type="KEGG" id="cgb:cg2654"/>
<dbReference type="BioCyc" id="CORYNE:G18NG-12019-MONOMER"/>
<keyword evidence="3" id="KW-1185">Reference proteome</keyword>
<dbReference type="KEGG" id="cgl:Cgl2420"/>
<feature type="compositionally biased region" description="Basic and acidic residues" evidence="1">
    <location>
        <begin position="75"/>
        <end position="88"/>
    </location>
</feature>
<protein>
    <submittedName>
        <fullName evidence="2">Uncharacterized protein</fullName>
    </submittedName>
</protein>
<dbReference type="EMBL" id="BA000036">
    <property type="protein sequence ID" value="BAB99813.1"/>
    <property type="molecule type" value="Genomic_DNA"/>
</dbReference>
<evidence type="ECO:0000313" key="2">
    <source>
        <dbReference type="EMBL" id="BAB99813.1"/>
    </source>
</evidence>
<sequence length="88" mass="10356">MAYTFDHVVAWRWCTKEDAYNYTHLFDQLQPPLIVTTDGQKRRTQSHHHDLADNENPTLPRPRQTQRPKTRHPKTRAELAEKHSGVSP</sequence>
<accession>Q8NMZ3</accession>
<organism evidence="2 3">
    <name type="scientific">Corynebacterium glutamicum (strain ATCC 13032 / DSM 20300 / JCM 1318 / BCRC 11384 / CCUG 27702 / LMG 3730 / NBRC 12168 / NCIMB 10025 / NRRL B-2784 / 534)</name>
    <dbReference type="NCBI Taxonomy" id="196627"/>
    <lineage>
        <taxon>Bacteria</taxon>
        <taxon>Bacillati</taxon>
        <taxon>Actinomycetota</taxon>
        <taxon>Actinomycetes</taxon>
        <taxon>Mycobacteriales</taxon>
        <taxon>Corynebacteriaceae</taxon>
        <taxon>Corynebacterium</taxon>
    </lineage>
</organism>
<dbReference type="Proteomes" id="UP000000582">
    <property type="component" value="Chromosome"/>
</dbReference>
<reference evidence="3" key="1">
    <citation type="journal article" date="2003" name="Appl. Microbiol. Biotechnol.">
        <title>The Corynebacterium glutamicum genome: features and impacts on biotechnological processes.</title>
        <authorList>
            <person name="Ikeda M."/>
            <person name="Nakagawa S."/>
        </authorList>
    </citation>
    <scope>NUCLEOTIDE SEQUENCE [LARGE SCALE GENOMIC DNA]</scope>
    <source>
        <strain evidence="3">ATCC 13032 / DSM 20300 / BCRC 11384 / JCM 1318 / LMG 3730 / NCIMB 10025</strain>
    </source>
</reference>
<feature type="region of interest" description="Disordered" evidence="1">
    <location>
        <begin position="36"/>
        <end position="88"/>
    </location>
</feature>
<gene>
    <name evidence="2" type="ordered locus">Cgl2420</name>
</gene>
<proteinExistence type="predicted"/>
<evidence type="ECO:0000256" key="1">
    <source>
        <dbReference type="SAM" id="MobiDB-lite"/>
    </source>
</evidence>